<keyword evidence="2" id="KW-1185">Reference proteome</keyword>
<comment type="caution">
    <text evidence="1">The sequence shown here is derived from an EMBL/GenBank/DDBJ whole genome shotgun (WGS) entry which is preliminary data.</text>
</comment>
<dbReference type="AlphaFoldDB" id="A0A3S0JJF8"/>
<accession>A0A3S0JJF8</accession>
<protein>
    <submittedName>
        <fullName evidence="1">Uncharacterized protein</fullName>
    </submittedName>
</protein>
<organism evidence="1 2">
    <name type="scientific">Hymenobacter gummosus</name>
    <dbReference type="NCBI Taxonomy" id="1776032"/>
    <lineage>
        <taxon>Bacteria</taxon>
        <taxon>Pseudomonadati</taxon>
        <taxon>Bacteroidota</taxon>
        <taxon>Cytophagia</taxon>
        <taxon>Cytophagales</taxon>
        <taxon>Hymenobacteraceae</taxon>
        <taxon>Hymenobacter</taxon>
    </lineage>
</organism>
<sequence length="187" mass="20363">MPHGSASALAWAGLLALGACVSPDQSCPRQLAGVELRGEVIQLYKGDTTRIQQLFFAESTHRVYAVCAGQPCPDTLLVGPYTGKSWQAPEVLSVTHVGCGSQLVLLRMHWYDVGWHWDDEAAILLNARGQASQLAFTEEINRFHASTADELVPGEDMRLLTPRGQPLRLVVPQPAGPPDTIQLLPCR</sequence>
<name>A0A3S0JJF8_9BACT</name>
<reference evidence="1 2" key="1">
    <citation type="submission" date="2018-12" db="EMBL/GenBank/DDBJ databases">
        <title>Hymenobacter gummosus sp. nov., isolated from a spring.</title>
        <authorList>
            <person name="Nie L."/>
        </authorList>
    </citation>
    <scope>NUCLEOTIDE SEQUENCE [LARGE SCALE GENOMIC DNA]</scope>
    <source>
        <strain evidence="1 2">KCTC 52166</strain>
    </source>
</reference>
<dbReference type="RefSeq" id="WP_165903612.1">
    <property type="nucleotide sequence ID" value="NZ_RXOF01000002.1"/>
</dbReference>
<evidence type="ECO:0000313" key="1">
    <source>
        <dbReference type="EMBL" id="RTQ52249.1"/>
    </source>
</evidence>
<proteinExistence type="predicted"/>
<dbReference type="EMBL" id="RXOF01000002">
    <property type="protein sequence ID" value="RTQ52249.1"/>
    <property type="molecule type" value="Genomic_DNA"/>
</dbReference>
<gene>
    <name evidence="1" type="ORF">EJV47_04280</name>
</gene>
<evidence type="ECO:0000313" key="2">
    <source>
        <dbReference type="Proteomes" id="UP000282184"/>
    </source>
</evidence>
<dbReference type="Proteomes" id="UP000282184">
    <property type="component" value="Unassembled WGS sequence"/>
</dbReference>